<name>A0AAN4YFR2_ASPOZ</name>
<sequence>MEEPKFEESYKIQTGAGYTLGIAILYNVHAKPAGSDAIARPTNVRVPKYAILNIHGAQEDMGDQCFPERSARGTNSRTVPVVASPEIPSIVPPQYGATYRANTDFANPSQAWSRVRNSEL</sequence>
<comment type="caution">
    <text evidence="1">The sequence shown here is derived from an EMBL/GenBank/DDBJ whole genome shotgun (WGS) entry which is preliminary data.</text>
</comment>
<gene>
    <name evidence="1" type="ORF">Aory04_000188900</name>
</gene>
<dbReference type="EMBL" id="BSYA01000013">
    <property type="protein sequence ID" value="GMG24698.1"/>
    <property type="molecule type" value="Genomic_DNA"/>
</dbReference>
<protein>
    <submittedName>
        <fullName evidence="1">Unnamed protein product</fullName>
    </submittedName>
</protein>
<evidence type="ECO:0000313" key="2">
    <source>
        <dbReference type="Proteomes" id="UP001165205"/>
    </source>
</evidence>
<organism evidence="1 2">
    <name type="scientific">Aspergillus oryzae</name>
    <name type="common">Yellow koji mold</name>
    <dbReference type="NCBI Taxonomy" id="5062"/>
    <lineage>
        <taxon>Eukaryota</taxon>
        <taxon>Fungi</taxon>
        <taxon>Dikarya</taxon>
        <taxon>Ascomycota</taxon>
        <taxon>Pezizomycotina</taxon>
        <taxon>Eurotiomycetes</taxon>
        <taxon>Eurotiomycetidae</taxon>
        <taxon>Eurotiales</taxon>
        <taxon>Aspergillaceae</taxon>
        <taxon>Aspergillus</taxon>
        <taxon>Aspergillus subgen. Circumdati</taxon>
    </lineage>
</organism>
<evidence type="ECO:0000313" key="1">
    <source>
        <dbReference type="EMBL" id="GMG24698.1"/>
    </source>
</evidence>
<reference evidence="1" key="1">
    <citation type="submission" date="2023-04" db="EMBL/GenBank/DDBJ databases">
        <title>Aspergillus oryzae NBRC 4228.</title>
        <authorList>
            <person name="Ichikawa N."/>
            <person name="Sato H."/>
            <person name="Tonouchi N."/>
        </authorList>
    </citation>
    <scope>NUCLEOTIDE SEQUENCE</scope>
    <source>
        <strain evidence="1">NBRC 4228</strain>
    </source>
</reference>
<accession>A0AAN4YFR2</accession>
<proteinExistence type="predicted"/>
<dbReference type="Proteomes" id="UP001165205">
    <property type="component" value="Unassembled WGS sequence"/>
</dbReference>
<dbReference type="AlphaFoldDB" id="A0AAN4YFR2"/>